<dbReference type="PROSITE" id="PS50931">
    <property type="entry name" value="HTH_LYSR"/>
    <property type="match status" value="1"/>
</dbReference>
<dbReference type="InterPro" id="IPR036388">
    <property type="entry name" value="WH-like_DNA-bd_sf"/>
</dbReference>
<evidence type="ECO:0000256" key="4">
    <source>
        <dbReference type="ARBA" id="ARBA00023163"/>
    </source>
</evidence>
<evidence type="ECO:0000256" key="3">
    <source>
        <dbReference type="ARBA" id="ARBA00023125"/>
    </source>
</evidence>
<evidence type="ECO:0000256" key="2">
    <source>
        <dbReference type="ARBA" id="ARBA00023015"/>
    </source>
</evidence>
<dbReference type="PANTHER" id="PTHR30537:SF74">
    <property type="entry name" value="HTH-TYPE TRANSCRIPTIONAL REGULATOR TRPI"/>
    <property type="match status" value="1"/>
</dbReference>
<dbReference type="PANTHER" id="PTHR30537">
    <property type="entry name" value="HTH-TYPE TRANSCRIPTIONAL REGULATOR"/>
    <property type="match status" value="1"/>
</dbReference>
<accession>A0ABM5WRF3</accession>
<evidence type="ECO:0000256" key="1">
    <source>
        <dbReference type="ARBA" id="ARBA00009437"/>
    </source>
</evidence>
<dbReference type="Pfam" id="PF03466">
    <property type="entry name" value="LysR_substrate"/>
    <property type="match status" value="1"/>
</dbReference>
<comment type="similarity">
    <text evidence="1">Belongs to the LysR transcriptional regulatory family.</text>
</comment>
<evidence type="ECO:0000313" key="6">
    <source>
        <dbReference type="EMBL" id="ALS63348.1"/>
    </source>
</evidence>
<reference evidence="7" key="1">
    <citation type="submission" date="2015-12" db="EMBL/GenBank/DDBJ databases">
        <title>Complete genome sequence of Pandoraea norimbergensis DSM 11628.</title>
        <authorList>
            <person name="Ee R."/>
            <person name="Lim Y.-L."/>
            <person name="Yong D."/>
            <person name="Yin W.-F."/>
            <person name="Chan K.-G."/>
        </authorList>
    </citation>
    <scope>NUCLEOTIDE SEQUENCE [LARGE SCALE GENOMIC DNA]</scope>
    <source>
        <strain evidence="7">DSM 11628</strain>
    </source>
</reference>
<dbReference type="Gene3D" id="3.40.190.10">
    <property type="entry name" value="Periplasmic binding protein-like II"/>
    <property type="match status" value="2"/>
</dbReference>
<dbReference type="CDD" id="cd08432">
    <property type="entry name" value="PBP2_GcdR_TrpI_HvrB_AmpR_like"/>
    <property type="match status" value="1"/>
</dbReference>
<dbReference type="InterPro" id="IPR000847">
    <property type="entry name" value="LysR_HTH_N"/>
</dbReference>
<proteinExistence type="inferred from homology"/>
<dbReference type="SUPFAM" id="SSF46785">
    <property type="entry name" value="Winged helix' DNA-binding domain"/>
    <property type="match status" value="1"/>
</dbReference>
<dbReference type="PRINTS" id="PR00039">
    <property type="entry name" value="HTHLYSR"/>
</dbReference>
<dbReference type="InterPro" id="IPR058163">
    <property type="entry name" value="LysR-type_TF_proteobact-type"/>
</dbReference>
<sequence length="334" mass="37282">MIGTRDARHKRLILANALAVLQGSAMRPLRPSRRLPPLNALRSFEAAGRLNSLTLAAEALNVTQSAVAQQIRVLESFFGQKLFERDGRTVRLTVRGRHYWTDVSACLGRLAEATEQMLDGTHHLPIRVNASTSFTHAWLLPQLAHFRSHHPDIEVEIVTTPDQHVGQIDETSDVVIRRYTPELRRQGFVSKPWLRSEAVAVCAPDLPSLEALHTPADLLHAPLLHYAGLPQGWQYWFHCAQVSVGETLRGPIFDEFLLALRAASSGHGICLAPRAVIQDDLDRGKLVALFDDTVRLEGPPYHCLYRADDDPRLATFIDWLVSRAPDTHRPVIAG</sequence>
<dbReference type="Pfam" id="PF00126">
    <property type="entry name" value="HTH_1"/>
    <property type="match status" value="1"/>
</dbReference>
<dbReference type="InterPro" id="IPR005119">
    <property type="entry name" value="LysR_subst-bd"/>
</dbReference>
<keyword evidence="2" id="KW-0805">Transcription regulation</keyword>
<evidence type="ECO:0000313" key="7">
    <source>
        <dbReference type="Proteomes" id="UP000060277"/>
    </source>
</evidence>
<gene>
    <name evidence="6" type="ORF">AT302_17080</name>
</gene>
<name>A0ABM5WRF3_9BURK</name>
<keyword evidence="3" id="KW-0238">DNA-binding</keyword>
<dbReference type="SUPFAM" id="SSF53850">
    <property type="entry name" value="Periplasmic binding protein-like II"/>
    <property type="match status" value="1"/>
</dbReference>
<organism evidence="6 7">
    <name type="scientific">Pandoraea norimbergensis</name>
    <dbReference type="NCBI Taxonomy" id="93219"/>
    <lineage>
        <taxon>Bacteria</taxon>
        <taxon>Pseudomonadati</taxon>
        <taxon>Pseudomonadota</taxon>
        <taxon>Betaproteobacteria</taxon>
        <taxon>Burkholderiales</taxon>
        <taxon>Burkholderiaceae</taxon>
        <taxon>Pandoraea</taxon>
    </lineage>
</organism>
<evidence type="ECO:0000259" key="5">
    <source>
        <dbReference type="PROSITE" id="PS50931"/>
    </source>
</evidence>
<protein>
    <submittedName>
        <fullName evidence="6">LysR family transcriptional regulator</fullName>
    </submittedName>
</protein>
<dbReference type="EMBL" id="CP013480">
    <property type="protein sequence ID" value="ALS63348.1"/>
    <property type="molecule type" value="Genomic_DNA"/>
</dbReference>
<feature type="domain" description="HTH lysR-type" evidence="5">
    <location>
        <begin position="36"/>
        <end position="93"/>
    </location>
</feature>
<keyword evidence="7" id="KW-1185">Reference proteome</keyword>
<keyword evidence="4" id="KW-0804">Transcription</keyword>
<dbReference type="Proteomes" id="UP000060277">
    <property type="component" value="Chromosome"/>
</dbReference>
<dbReference type="InterPro" id="IPR036390">
    <property type="entry name" value="WH_DNA-bd_sf"/>
</dbReference>
<dbReference type="Gene3D" id="1.10.10.10">
    <property type="entry name" value="Winged helix-like DNA-binding domain superfamily/Winged helix DNA-binding domain"/>
    <property type="match status" value="1"/>
</dbReference>